<comment type="caution">
    <text evidence="2">The sequence shown here is derived from an EMBL/GenBank/DDBJ whole genome shotgun (WGS) entry which is preliminary data.</text>
</comment>
<proteinExistence type="predicted"/>
<evidence type="ECO:0000313" key="3">
    <source>
        <dbReference type="Proteomes" id="UP000747542"/>
    </source>
</evidence>
<dbReference type="EMBL" id="JAHLQT010035566">
    <property type="protein sequence ID" value="KAG7158213.1"/>
    <property type="molecule type" value="Genomic_DNA"/>
</dbReference>
<protein>
    <submittedName>
        <fullName evidence="2">Putative hemolymph juvenile hormone binding protein JHBP-like 6</fullName>
    </submittedName>
</protein>
<gene>
    <name evidence="2" type="primary">Jhbp-L6</name>
    <name evidence="2" type="ORF">Hamer_G008848</name>
</gene>
<keyword evidence="1" id="KW-0732">Signal</keyword>
<feature type="signal peptide" evidence="1">
    <location>
        <begin position="1"/>
        <end position="23"/>
    </location>
</feature>
<dbReference type="InterPro" id="IPR038606">
    <property type="entry name" value="To_sf"/>
</dbReference>
<sequence length="178" mass="19223">MGPTTRLGMVVVMVLALLQGTQAAPGYLQSPGVKSFTAHDCTYDDAGNDKKSVVLKFQSPQLKIKTPAYVINGTVVDHIDLHGKGPASFIIDDFDLSVAVKGIINISGKVITMVVDFEGLMPESDLGEVFNEFFSEHGPELFDILEDKINKSGKLVEFLNSLFPPKTSAATLHSDVEP</sequence>
<dbReference type="AlphaFoldDB" id="A0A8J5MNR5"/>
<reference evidence="2" key="1">
    <citation type="journal article" date="2021" name="Sci. Adv.">
        <title>The American lobster genome reveals insights on longevity, neural, and immune adaptations.</title>
        <authorList>
            <person name="Polinski J.M."/>
            <person name="Zimin A.V."/>
            <person name="Clark K.F."/>
            <person name="Kohn A.B."/>
            <person name="Sadowski N."/>
            <person name="Timp W."/>
            <person name="Ptitsyn A."/>
            <person name="Khanna P."/>
            <person name="Romanova D.Y."/>
            <person name="Williams P."/>
            <person name="Greenwood S.J."/>
            <person name="Moroz L.L."/>
            <person name="Walt D.R."/>
            <person name="Bodnar A.G."/>
        </authorList>
    </citation>
    <scope>NUCLEOTIDE SEQUENCE</scope>
    <source>
        <strain evidence="2">GMGI-L3</strain>
    </source>
</reference>
<evidence type="ECO:0000256" key="1">
    <source>
        <dbReference type="SAM" id="SignalP"/>
    </source>
</evidence>
<dbReference type="Proteomes" id="UP000747542">
    <property type="component" value="Unassembled WGS sequence"/>
</dbReference>
<organism evidence="2 3">
    <name type="scientific">Homarus americanus</name>
    <name type="common">American lobster</name>
    <dbReference type="NCBI Taxonomy" id="6706"/>
    <lineage>
        <taxon>Eukaryota</taxon>
        <taxon>Metazoa</taxon>
        <taxon>Ecdysozoa</taxon>
        <taxon>Arthropoda</taxon>
        <taxon>Crustacea</taxon>
        <taxon>Multicrustacea</taxon>
        <taxon>Malacostraca</taxon>
        <taxon>Eumalacostraca</taxon>
        <taxon>Eucarida</taxon>
        <taxon>Decapoda</taxon>
        <taxon>Pleocyemata</taxon>
        <taxon>Astacidea</taxon>
        <taxon>Nephropoidea</taxon>
        <taxon>Nephropidae</taxon>
        <taxon>Homarus</taxon>
    </lineage>
</organism>
<keyword evidence="3" id="KW-1185">Reference proteome</keyword>
<name>A0A8J5MNR5_HOMAM</name>
<feature type="chain" id="PRO_5035258390" evidence="1">
    <location>
        <begin position="24"/>
        <end position="178"/>
    </location>
</feature>
<evidence type="ECO:0000313" key="2">
    <source>
        <dbReference type="EMBL" id="KAG7158213.1"/>
    </source>
</evidence>
<accession>A0A8J5MNR5</accession>
<dbReference type="Gene3D" id="3.15.10.30">
    <property type="entry name" value="Haemolymph juvenile hormone binding protein"/>
    <property type="match status" value="1"/>
</dbReference>